<feature type="transmembrane region" description="Helical" evidence="1">
    <location>
        <begin position="195"/>
        <end position="217"/>
    </location>
</feature>
<keyword evidence="1" id="KW-0472">Membrane</keyword>
<evidence type="ECO:0000313" key="3">
    <source>
        <dbReference type="Proteomes" id="UP000481360"/>
    </source>
</evidence>
<organism evidence="2 3">
    <name type="scientific">Lentzea alba</name>
    <dbReference type="NCBI Taxonomy" id="2714351"/>
    <lineage>
        <taxon>Bacteria</taxon>
        <taxon>Bacillati</taxon>
        <taxon>Actinomycetota</taxon>
        <taxon>Actinomycetes</taxon>
        <taxon>Pseudonocardiales</taxon>
        <taxon>Pseudonocardiaceae</taxon>
        <taxon>Lentzea</taxon>
    </lineage>
</organism>
<proteinExistence type="predicted"/>
<accession>A0A7C9W4R9</accession>
<feature type="transmembrane region" description="Helical" evidence="1">
    <location>
        <begin position="229"/>
        <end position="246"/>
    </location>
</feature>
<evidence type="ECO:0000256" key="1">
    <source>
        <dbReference type="SAM" id="Phobius"/>
    </source>
</evidence>
<feature type="transmembrane region" description="Helical" evidence="1">
    <location>
        <begin position="24"/>
        <end position="45"/>
    </location>
</feature>
<dbReference type="Proteomes" id="UP000481360">
    <property type="component" value="Unassembled WGS sequence"/>
</dbReference>
<reference evidence="2 3" key="1">
    <citation type="submission" date="2020-03" db="EMBL/GenBank/DDBJ databases">
        <title>Isolation and identification of active actinomycetes.</title>
        <authorList>
            <person name="Sun X."/>
        </authorList>
    </citation>
    <scope>NUCLEOTIDE SEQUENCE [LARGE SCALE GENOMIC DNA]</scope>
    <source>
        <strain evidence="2 3">NEAU-D13</strain>
    </source>
</reference>
<keyword evidence="3" id="KW-1185">Reference proteome</keyword>
<protein>
    <submittedName>
        <fullName evidence="2">Uncharacterized protein</fullName>
    </submittedName>
</protein>
<gene>
    <name evidence="2" type="ORF">G7043_31305</name>
</gene>
<comment type="caution">
    <text evidence="2">The sequence shown here is derived from an EMBL/GenBank/DDBJ whole genome shotgun (WGS) entry which is preliminary data.</text>
</comment>
<dbReference type="EMBL" id="JAAMPJ010000009">
    <property type="protein sequence ID" value="NGY63420.1"/>
    <property type="molecule type" value="Genomic_DNA"/>
</dbReference>
<evidence type="ECO:0000313" key="2">
    <source>
        <dbReference type="EMBL" id="NGY63420.1"/>
    </source>
</evidence>
<sequence length="270" mass="28165">MDAQVPLAEQSPPAAEPFYTSGTFWTIVGILVAIALGAWAVWAAFRSARPQRALYINVDQAVSLLRAAPGLHGSGIAVSLHGRELTRPYVVTVDVVSDSSLDIGPSAFGEAPLELEFGVPVLALLDQESDAGRPAVRAPKVDMAGTALHISPSLLTRRHRLRYTVLLDGKPDFQPVGDLVDVAVHIGEVPARKPLMLKLISVALLIPAAVLSVLGFVDIAEGGSTSQKLLPLQAGLLVTATIALIASRVSTKNGGAPAHRSSSSRGQSGG</sequence>
<dbReference type="RefSeq" id="WP_166051747.1">
    <property type="nucleotide sequence ID" value="NZ_JAAMPJ010000009.1"/>
</dbReference>
<dbReference type="AlphaFoldDB" id="A0A7C9W4R9"/>
<name>A0A7C9W4R9_9PSEU</name>
<keyword evidence="1" id="KW-1133">Transmembrane helix</keyword>
<keyword evidence="1" id="KW-0812">Transmembrane</keyword>